<organism evidence="2 3">
    <name type="scientific">Ruminococcus albus 8</name>
    <dbReference type="NCBI Taxonomy" id="246199"/>
    <lineage>
        <taxon>Bacteria</taxon>
        <taxon>Bacillati</taxon>
        <taxon>Bacillota</taxon>
        <taxon>Clostridia</taxon>
        <taxon>Eubacteriales</taxon>
        <taxon>Oscillospiraceae</taxon>
        <taxon>Ruminococcus</taxon>
    </lineage>
</organism>
<dbReference type="Gene3D" id="1.10.8.80">
    <property type="entry name" value="Magnesium chelatase subunit I, C-Terminal domain"/>
    <property type="match status" value="1"/>
</dbReference>
<dbReference type="InterPro" id="IPR027417">
    <property type="entry name" value="P-loop_NTPase"/>
</dbReference>
<dbReference type="InterPro" id="IPR003593">
    <property type="entry name" value="AAA+_ATPase"/>
</dbReference>
<feature type="domain" description="AAA+ ATPase" evidence="1">
    <location>
        <begin position="32"/>
        <end position="173"/>
    </location>
</feature>
<comment type="caution">
    <text evidence="2">The sequence shown here is derived from an EMBL/GenBank/DDBJ whole genome shotgun (WGS) entry which is preliminary data.</text>
</comment>
<evidence type="ECO:0000259" key="1">
    <source>
        <dbReference type="SMART" id="SM00382"/>
    </source>
</evidence>
<dbReference type="STRING" id="246199.CUS_7314"/>
<dbReference type="Proteomes" id="UP000004259">
    <property type="component" value="Unassembled WGS sequence"/>
</dbReference>
<dbReference type="PIRSF" id="PIRSF002849">
    <property type="entry name" value="AAA_ATPase_chaperone_MoxR_prd"/>
    <property type="match status" value="1"/>
</dbReference>
<dbReference type="SMART" id="SM00382">
    <property type="entry name" value="AAA"/>
    <property type="match status" value="1"/>
</dbReference>
<dbReference type="PANTHER" id="PTHR42759:SF5">
    <property type="entry name" value="METHANOL DEHYDROGENASE REGULATOR"/>
    <property type="match status" value="1"/>
</dbReference>
<dbReference type="InterPro" id="IPR011703">
    <property type="entry name" value="ATPase_AAA-3"/>
</dbReference>
<dbReference type="EMBL" id="ADKM02000018">
    <property type="protein sequence ID" value="EGC04669.1"/>
    <property type="molecule type" value="Genomic_DNA"/>
</dbReference>
<dbReference type="Gene3D" id="3.40.50.300">
    <property type="entry name" value="P-loop containing nucleotide triphosphate hydrolases"/>
    <property type="match status" value="1"/>
</dbReference>
<dbReference type="InterPro" id="IPR041628">
    <property type="entry name" value="ChlI/MoxR_AAA_lid"/>
</dbReference>
<reference evidence="2 3" key="1">
    <citation type="submission" date="2011-02" db="EMBL/GenBank/DDBJ databases">
        <authorList>
            <person name="Nelson K.E."/>
            <person name="Sutton G."/>
            <person name="Torralba M."/>
            <person name="Durkin S."/>
            <person name="Harkins D."/>
            <person name="Montgomery R."/>
            <person name="Ziemer C."/>
            <person name="Klaassens E."/>
            <person name="Ocuiv P."/>
            <person name="Morrison M."/>
        </authorList>
    </citation>
    <scope>NUCLEOTIDE SEQUENCE [LARGE SCALE GENOMIC DNA]</scope>
    <source>
        <strain evidence="2 3">8</strain>
    </source>
</reference>
<dbReference type="Pfam" id="PF17863">
    <property type="entry name" value="AAA_lid_2"/>
    <property type="match status" value="1"/>
</dbReference>
<protein>
    <submittedName>
        <fullName evidence="2">ATPase, AAA family</fullName>
    </submittedName>
</protein>
<evidence type="ECO:0000313" key="2">
    <source>
        <dbReference type="EMBL" id="EGC04669.1"/>
    </source>
</evidence>
<dbReference type="eggNOG" id="COG0714">
    <property type="taxonomic scope" value="Bacteria"/>
</dbReference>
<keyword evidence="3" id="KW-1185">Reference proteome</keyword>
<dbReference type="OrthoDB" id="9808397at2"/>
<dbReference type="PANTHER" id="PTHR42759">
    <property type="entry name" value="MOXR FAMILY PROTEIN"/>
    <property type="match status" value="1"/>
</dbReference>
<proteinExistence type="predicted"/>
<name>E9S7T9_RUMAL</name>
<dbReference type="GO" id="GO:0016887">
    <property type="term" value="F:ATP hydrolysis activity"/>
    <property type="evidence" value="ECO:0007669"/>
    <property type="project" value="InterPro"/>
</dbReference>
<dbReference type="InterPro" id="IPR050764">
    <property type="entry name" value="CbbQ/NirQ/NorQ/GpvN"/>
</dbReference>
<evidence type="ECO:0000313" key="3">
    <source>
        <dbReference type="Proteomes" id="UP000004259"/>
    </source>
</evidence>
<dbReference type="SUPFAM" id="SSF52540">
    <property type="entry name" value="P-loop containing nucleoside triphosphate hydrolases"/>
    <property type="match status" value="1"/>
</dbReference>
<sequence length="313" mass="33134">MNEFPARLKENLTKVIVGKDDTIEMLIAAVLAGGHVLLEDAPGTGKTTLALALARSLGLKFKRLQLTPDTVASDITGYSAYDPAKGGMVFHAGAAMTNLLLADELNRTSGRTQSALLEAMEEGQLTVDGVTYPLPKPFTVIATQNPVGTAGTAAIPLSQLDRFMVRLSLGAPDSESLKKLLTDRASADPLESVEEVCGAEELSAIKEDISAVTFSEELTDYVCALWQAIADSEDTLCGISPRGALALCRIARAGAYLDGRDYVVPSDIRVCFSAVCAHRLTLTREAKAAGRSAEDVLAAVLRAVPCPENRGNK</sequence>
<dbReference type="AlphaFoldDB" id="E9S7T9"/>
<accession>E9S7T9</accession>
<gene>
    <name evidence="2" type="ORF">CUS_7314</name>
</gene>
<dbReference type="Pfam" id="PF07726">
    <property type="entry name" value="AAA_3"/>
    <property type="match status" value="1"/>
</dbReference>
<dbReference type="RefSeq" id="WP_002847126.1">
    <property type="nucleotide sequence ID" value="NZ_ADKM02000018.1"/>
</dbReference>
<dbReference type="GO" id="GO:0005524">
    <property type="term" value="F:ATP binding"/>
    <property type="evidence" value="ECO:0007669"/>
    <property type="project" value="InterPro"/>
</dbReference>